<dbReference type="AlphaFoldDB" id="A0A0G2Z666"/>
<reference evidence="7 8" key="1">
    <citation type="submission" date="2015-04" db="EMBL/GenBank/DDBJ databases">
        <title>Complete Genome Sequence of Kosmotoga pacifica SLHLJ1.</title>
        <authorList>
            <person name="Jiang L.J."/>
            <person name="Shao Z.Z."/>
            <person name="Jebbar M."/>
        </authorList>
    </citation>
    <scope>NUCLEOTIDE SEQUENCE [LARGE SCALE GENOMIC DNA]</scope>
    <source>
        <strain evidence="7 8">SLHLJ1</strain>
    </source>
</reference>
<dbReference type="InterPro" id="IPR058572">
    <property type="entry name" value="DUF6079_4th"/>
</dbReference>
<dbReference type="InterPro" id="IPR058573">
    <property type="entry name" value="DUF6079_5th"/>
</dbReference>
<proteinExistence type="predicted"/>
<organism evidence="7 8">
    <name type="scientific">Kosmotoga pacifica</name>
    <dbReference type="NCBI Taxonomy" id="1330330"/>
    <lineage>
        <taxon>Bacteria</taxon>
        <taxon>Thermotogati</taxon>
        <taxon>Thermotogota</taxon>
        <taxon>Thermotogae</taxon>
        <taxon>Kosmotogales</taxon>
        <taxon>Kosmotogaceae</taxon>
        <taxon>Kosmotoga</taxon>
    </lineage>
</organism>
<sequence length="1241" mass="144749">MKYGDLIQFDPVETVAQLKDANDKSKAANFVSTYVISNQMADNLHNVVFENLQFETPQDNKGLMIVGNYGTGKSHLMAVISSIAEDPSLIDLLTNDRVKESASKIAGKFKVIRTEIGTSTMYLRDIILRELKENLAEMGIDFNYPPMDQVVNNKGILHEMMSLFNEKYPDQGLLMVVDELLDYLRHRNEQEIILDINFLREIGEFCKSSRFRFITGVQETLFENPRFEFVSDSLRRVKDRFVELRIVREDIEYVTANRLLRKNSKQKALIREHLQKFTKFYSTLNENLENFVELFPIHPAFITMFEKVRFVEKREVLQTISKVMREVLDKEVPEDEPGIISFDSYWDFIKSNAANRAVPEIRETEDKSDELMVKVESNIKKPYLKNAKRIIKALSVHRLSTSDINTKLGLTVTELRDNLCIFDVNAEMGGDPLDDLHTYVETILREIIKIVSGQYISYIKENGQYYLDLNKTIDFVALIEKKAEILNKDTLNRYYYDILAKLMECSDKTRVPRFKIWEYELRWYEKNTTRLGYLFFGQPNERSNAQPPRDFYIYFLPMYKIHDFKDDGRDDEVFFSLKTINEEFEKDLTNYAAAMELAKTAGMYKSSYEDKARSFQRALTRWLNEHFLDSFEVTYQKRKKDLREALKEGSFIHKSDNFKETVDYIASTLFNNYFNDTAIGYPKFPSLITSQNRIQNIESTLKAIAMENFTKQARDILSALGLLDESGNLNTSKSPYIKYIRSKLQENGINKVLNRNELIDEVEKDVEYFGPYRLEPEWVVILLAAMVYMGEIEVSLGAGETIDASNVEKFAKIPLEQLLNFKNIKHPKGLPILELKHLFTILGINAGQVEALKNDKKSPVQNMLSKAQEKAERMAKFQAEISQRITFWSTDLFEEKTREVLKKKAKALNEFFDSLQKYSTVGKLKNFRHSDKELSKIEKDLKEVCSVEKLLDFIKDLNQKVGYLERAKEYVPLENGWHDKFDEIETETLDELKNLKELTHQIKVEIHEKLDSLKKEYIKIYKELHRKARLNAHQDERKQKLLSDFRLKALNTLAMIKILPNAELNKFTEKLANLKTCYSLIDSNLERSPICEFCGFKPTSEKVQEGDMDIALEYLDEELDRLFNNWTNILLDNLRDPVVEENMGLLHKEHRELIEEFLSEGELTKELIDNPEFTKAVAEALSGLEKVEITTEQLIQKLFGDYSPLTPQEMKERFEEFVKDLSRGKDTSRIRIVLREGEAQK</sequence>
<dbReference type="EMBL" id="CP011232">
    <property type="protein sequence ID" value="AKI97037.1"/>
    <property type="molecule type" value="Genomic_DNA"/>
</dbReference>
<dbReference type="Proteomes" id="UP000035159">
    <property type="component" value="Chromosome"/>
</dbReference>
<dbReference type="OrthoDB" id="8780745at2"/>
<dbReference type="InterPro" id="IPR058571">
    <property type="entry name" value="DUF6079_3rd"/>
</dbReference>
<dbReference type="Pfam" id="PF26383">
    <property type="entry name" value="DUF6079_2nd"/>
    <property type="match status" value="1"/>
</dbReference>
<feature type="domain" description="DUF6079" evidence="4">
    <location>
        <begin position="695"/>
        <end position="825"/>
    </location>
</feature>
<evidence type="ECO:0008006" key="9">
    <source>
        <dbReference type="Google" id="ProtNLM"/>
    </source>
</evidence>
<dbReference type="InterPro" id="IPR058569">
    <property type="entry name" value="DUF6079_2nd"/>
</dbReference>
<dbReference type="PATRIC" id="fig|1330330.3.peg.697"/>
<dbReference type="Pfam" id="PF26385">
    <property type="entry name" value="DUF6079_4th"/>
    <property type="match status" value="1"/>
</dbReference>
<evidence type="ECO:0000313" key="7">
    <source>
        <dbReference type="EMBL" id="AKI97037.1"/>
    </source>
</evidence>
<accession>A0A0G2Z666</accession>
<dbReference type="RefSeq" id="WP_047754172.1">
    <property type="nucleotide sequence ID" value="NZ_CAJUHA010000013.1"/>
</dbReference>
<dbReference type="Pfam" id="PF26384">
    <property type="entry name" value="DUF6079_3rd"/>
    <property type="match status" value="1"/>
</dbReference>
<dbReference type="InterPro" id="IPR058574">
    <property type="entry name" value="DUF6079_6th"/>
</dbReference>
<feature type="domain" description="DUF6079" evidence="5">
    <location>
        <begin position="831"/>
        <end position="1025"/>
    </location>
</feature>
<gene>
    <name evidence="7" type="ORF">IX53_03475</name>
</gene>
<evidence type="ECO:0000259" key="4">
    <source>
        <dbReference type="Pfam" id="PF26385"/>
    </source>
</evidence>
<protein>
    <recommendedName>
        <fullName evidence="9">ATPase</fullName>
    </recommendedName>
</protein>
<evidence type="ECO:0000259" key="2">
    <source>
        <dbReference type="Pfam" id="PF26383"/>
    </source>
</evidence>
<keyword evidence="8" id="KW-1185">Reference proteome</keyword>
<evidence type="ECO:0000259" key="3">
    <source>
        <dbReference type="Pfam" id="PF26384"/>
    </source>
</evidence>
<evidence type="ECO:0000313" key="8">
    <source>
        <dbReference type="Proteomes" id="UP000035159"/>
    </source>
</evidence>
<evidence type="ECO:0000259" key="5">
    <source>
        <dbReference type="Pfam" id="PF26387"/>
    </source>
</evidence>
<feature type="domain" description="DUF6079" evidence="1">
    <location>
        <begin position="19"/>
        <end position="247"/>
    </location>
</feature>
<dbReference type="Pfam" id="PF26388">
    <property type="entry name" value="DUF6079_6th"/>
    <property type="match status" value="1"/>
</dbReference>
<dbReference type="KEGG" id="kpf:IX53_03475"/>
<dbReference type="InterPro" id="IPR045725">
    <property type="entry name" value="DUF6079_N"/>
</dbReference>
<evidence type="ECO:0000259" key="6">
    <source>
        <dbReference type="Pfam" id="PF26388"/>
    </source>
</evidence>
<name>A0A0G2Z666_9BACT</name>
<feature type="domain" description="DUF6079" evidence="6">
    <location>
        <begin position="1034"/>
        <end position="1125"/>
    </location>
</feature>
<feature type="domain" description="DUF6079" evidence="2">
    <location>
        <begin position="264"/>
        <end position="473"/>
    </location>
</feature>
<feature type="domain" description="DUF6079" evidence="3">
    <location>
        <begin position="477"/>
        <end position="677"/>
    </location>
</feature>
<dbReference type="Pfam" id="PF26387">
    <property type="entry name" value="DUF6079_5th"/>
    <property type="match status" value="1"/>
</dbReference>
<dbReference type="STRING" id="1330330.IX53_03475"/>
<dbReference type="Pfam" id="PF19557">
    <property type="entry name" value="DUF6079_1st"/>
    <property type="match status" value="1"/>
</dbReference>
<evidence type="ECO:0000259" key="1">
    <source>
        <dbReference type="Pfam" id="PF19557"/>
    </source>
</evidence>